<organism evidence="4">
    <name type="scientific">Zeugodacus cucurbitae</name>
    <name type="common">Melon fruit fly</name>
    <name type="synonym">Bactrocera cucurbitae</name>
    <dbReference type="NCBI Taxonomy" id="28588"/>
    <lineage>
        <taxon>Eukaryota</taxon>
        <taxon>Metazoa</taxon>
        <taxon>Ecdysozoa</taxon>
        <taxon>Arthropoda</taxon>
        <taxon>Hexapoda</taxon>
        <taxon>Insecta</taxon>
        <taxon>Pterygota</taxon>
        <taxon>Neoptera</taxon>
        <taxon>Endopterygota</taxon>
        <taxon>Diptera</taxon>
        <taxon>Brachycera</taxon>
        <taxon>Muscomorpha</taxon>
        <taxon>Tephritoidea</taxon>
        <taxon>Tephritidae</taxon>
        <taxon>Zeugodacus</taxon>
        <taxon>Zeugodacus</taxon>
    </lineage>
</organism>
<feature type="domain" description="Thioredoxin" evidence="3">
    <location>
        <begin position="103"/>
        <end position="227"/>
    </location>
</feature>
<feature type="compositionally biased region" description="Low complexity" evidence="2">
    <location>
        <begin position="47"/>
        <end position="83"/>
    </location>
</feature>
<dbReference type="InterPro" id="IPR013766">
    <property type="entry name" value="Thioredoxin_domain"/>
</dbReference>
<evidence type="ECO:0000259" key="3">
    <source>
        <dbReference type="PROSITE" id="PS51352"/>
    </source>
</evidence>
<feature type="compositionally biased region" description="Pro residues" evidence="2">
    <location>
        <begin position="103"/>
        <end position="112"/>
    </location>
</feature>
<dbReference type="PANTHER" id="PTHR46115">
    <property type="entry name" value="THIOREDOXIN-LIKE PROTEIN 1"/>
    <property type="match status" value="1"/>
</dbReference>
<evidence type="ECO:0000256" key="1">
    <source>
        <dbReference type="ARBA" id="ARBA00023157"/>
    </source>
</evidence>
<feature type="compositionally biased region" description="Polar residues" evidence="2">
    <location>
        <begin position="231"/>
        <end position="255"/>
    </location>
</feature>
<dbReference type="AlphaFoldDB" id="A0A0A1WPP8"/>
<dbReference type="OrthoDB" id="2121326at2759"/>
<keyword evidence="1" id="KW-1015">Disulfide bond</keyword>
<dbReference type="EMBL" id="GBXI01013263">
    <property type="protein sequence ID" value="JAD01029.1"/>
    <property type="molecule type" value="Transcribed_RNA"/>
</dbReference>
<proteinExistence type="predicted"/>
<name>A0A0A1WPP8_ZEUCU</name>
<evidence type="ECO:0000256" key="2">
    <source>
        <dbReference type="SAM" id="MobiDB-lite"/>
    </source>
</evidence>
<dbReference type="CDD" id="cd02947">
    <property type="entry name" value="TRX_family"/>
    <property type="match status" value="1"/>
</dbReference>
<evidence type="ECO:0000313" key="4">
    <source>
        <dbReference type="EMBL" id="JAD01029.1"/>
    </source>
</evidence>
<feature type="region of interest" description="Disordered" evidence="2">
    <location>
        <begin position="45"/>
        <end position="112"/>
    </location>
</feature>
<dbReference type="SUPFAM" id="SSF52833">
    <property type="entry name" value="Thioredoxin-like"/>
    <property type="match status" value="1"/>
</dbReference>
<dbReference type="Gene3D" id="3.40.30.10">
    <property type="entry name" value="Glutaredoxin"/>
    <property type="match status" value="1"/>
</dbReference>
<dbReference type="InterPro" id="IPR036249">
    <property type="entry name" value="Thioredoxin-like_sf"/>
</dbReference>
<dbReference type="PROSITE" id="PS51352">
    <property type="entry name" value="THIOREDOXIN_2"/>
    <property type="match status" value="1"/>
</dbReference>
<dbReference type="InterPro" id="IPR017937">
    <property type="entry name" value="Thioredoxin_CS"/>
</dbReference>
<protein>
    <submittedName>
        <fullName evidence="4">Thioredoxin-2</fullName>
    </submittedName>
</protein>
<dbReference type="PROSITE" id="PS00194">
    <property type="entry name" value="THIOREDOXIN_1"/>
    <property type="match status" value="1"/>
</dbReference>
<reference evidence="4" key="2">
    <citation type="journal article" date="2015" name="Gigascience">
        <title>Reconstructing a comprehensive transcriptome assembly of a white-pupal translocated strain of the pest fruit fly Bactrocera cucurbitae.</title>
        <authorList>
            <person name="Sim S.B."/>
            <person name="Calla B."/>
            <person name="Hall B."/>
            <person name="DeRego T."/>
            <person name="Geib S.M."/>
        </authorList>
    </citation>
    <scope>NUCLEOTIDE SEQUENCE</scope>
</reference>
<gene>
    <name evidence="4" type="primary">Trx-2_2</name>
    <name evidence="4" type="ORF">g.31968</name>
</gene>
<feature type="compositionally biased region" description="Polar residues" evidence="2">
    <location>
        <begin position="84"/>
        <end position="101"/>
    </location>
</feature>
<dbReference type="Pfam" id="PF00085">
    <property type="entry name" value="Thioredoxin"/>
    <property type="match status" value="1"/>
</dbReference>
<sequence length="255" mass="27746">MYVHSFMYWHIYLFKNYRNKILKLRRFYYQLSFELKINKIEMSAGQTPTTTAPAPSTAAAPPATSANRTPATTPANRTPATTPGNRSPANAPNINLPTSMQPGPVPAPVPTVTPPSVNVNELITITEVATYDNLLKDVGNKFLLLEFYAPWCGACMLINSKLIELATTYSGKLIIAKVNIDECEQVAIDNNVSMMPSFILLKDSQVLENFAGSNEAKLMSVIQKHLGDPSNGDNGTTTAGSSQPRITHTAQSTPT</sequence>
<reference evidence="4" key="1">
    <citation type="submission" date="2014-11" db="EMBL/GenBank/DDBJ databases">
        <authorList>
            <person name="Geib S."/>
        </authorList>
    </citation>
    <scope>NUCLEOTIDE SEQUENCE</scope>
</reference>
<accession>A0A0A1WPP8</accession>
<feature type="region of interest" description="Disordered" evidence="2">
    <location>
        <begin position="229"/>
        <end position="255"/>
    </location>
</feature>